<dbReference type="EMBL" id="FZOS01000040">
    <property type="protein sequence ID" value="SNT09521.1"/>
    <property type="molecule type" value="Genomic_DNA"/>
</dbReference>
<gene>
    <name evidence="1" type="ORF">SAMN06295912_1404</name>
</gene>
<sequence>MSDVDLTCYGTDDGQPWAVFRIGHIDPALVTLDEINAALDNSGYDAVEEAEVEHLWIVNDPEDAGEEGLYPWHWCQADTPDAIAITGVKFP</sequence>
<protein>
    <submittedName>
        <fullName evidence="1">Uncharacterized protein</fullName>
    </submittedName>
</protein>
<evidence type="ECO:0000313" key="2">
    <source>
        <dbReference type="Proteomes" id="UP000198281"/>
    </source>
</evidence>
<dbReference type="RefSeq" id="WP_089221133.1">
    <property type="nucleotide sequence ID" value="NZ_FZOS01000040.1"/>
</dbReference>
<dbReference type="AlphaFoldDB" id="A0A239JUH8"/>
<proteinExistence type="predicted"/>
<organism evidence="1 2">
    <name type="scientific">Edaphosphingomonas laterariae</name>
    <dbReference type="NCBI Taxonomy" id="861865"/>
    <lineage>
        <taxon>Bacteria</taxon>
        <taxon>Pseudomonadati</taxon>
        <taxon>Pseudomonadota</taxon>
        <taxon>Alphaproteobacteria</taxon>
        <taxon>Sphingomonadales</taxon>
        <taxon>Rhizorhabdaceae</taxon>
        <taxon>Edaphosphingomonas</taxon>
    </lineage>
</organism>
<accession>A0A239JUH8</accession>
<evidence type="ECO:0000313" key="1">
    <source>
        <dbReference type="EMBL" id="SNT09521.1"/>
    </source>
</evidence>
<dbReference type="OrthoDB" id="8481331at2"/>
<dbReference type="Proteomes" id="UP000198281">
    <property type="component" value="Unassembled WGS sequence"/>
</dbReference>
<name>A0A239JUH8_9SPHN</name>
<reference evidence="2" key="1">
    <citation type="submission" date="2017-06" db="EMBL/GenBank/DDBJ databases">
        <authorList>
            <person name="Varghese N."/>
            <person name="Submissions S."/>
        </authorList>
    </citation>
    <scope>NUCLEOTIDE SEQUENCE [LARGE SCALE GENOMIC DNA]</scope>
    <source>
        <strain evidence="2">LNB2</strain>
    </source>
</reference>
<keyword evidence="2" id="KW-1185">Reference proteome</keyword>